<keyword evidence="10" id="KW-1185">Reference proteome</keyword>
<gene>
    <name evidence="9" type="primary">pol</name>
    <name evidence="9" type="ORF">AWC38_SpisGene11815</name>
</gene>
<dbReference type="GO" id="GO:0004519">
    <property type="term" value="F:endonuclease activity"/>
    <property type="evidence" value="ECO:0007669"/>
    <property type="project" value="UniProtKB-KW"/>
</dbReference>
<evidence type="ECO:0000313" key="10">
    <source>
        <dbReference type="Proteomes" id="UP000225706"/>
    </source>
</evidence>
<dbReference type="GO" id="GO:0016787">
    <property type="term" value="F:hydrolase activity"/>
    <property type="evidence" value="ECO:0007669"/>
    <property type="project" value="UniProtKB-KW"/>
</dbReference>
<dbReference type="InterPro" id="IPR050951">
    <property type="entry name" value="Retrovirus_Pol_polyprotein"/>
</dbReference>
<dbReference type="InterPro" id="IPR043502">
    <property type="entry name" value="DNA/RNA_pol_sf"/>
</dbReference>
<dbReference type="GO" id="GO:0015074">
    <property type="term" value="P:DNA integration"/>
    <property type="evidence" value="ECO:0007669"/>
    <property type="project" value="InterPro"/>
</dbReference>
<evidence type="ECO:0000256" key="2">
    <source>
        <dbReference type="ARBA" id="ARBA00022695"/>
    </source>
</evidence>
<accession>A0A2B4S3K6</accession>
<dbReference type="GO" id="GO:0003964">
    <property type="term" value="F:RNA-directed DNA polymerase activity"/>
    <property type="evidence" value="ECO:0007669"/>
    <property type="project" value="UniProtKB-KW"/>
</dbReference>
<name>A0A2B4S3K6_STYPI</name>
<dbReference type="InterPro" id="IPR001584">
    <property type="entry name" value="Integrase_cat-core"/>
</dbReference>
<dbReference type="PANTHER" id="PTHR37984">
    <property type="entry name" value="PROTEIN CBG26694"/>
    <property type="match status" value="1"/>
</dbReference>
<evidence type="ECO:0000313" key="9">
    <source>
        <dbReference type="EMBL" id="PFX23629.1"/>
    </source>
</evidence>
<dbReference type="AlphaFoldDB" id="A0A2B4S3K6"/>
<evidence type="ECO:0000256" key="3">
    <source>
        <dbReference type="ARBA" id="ARBA00022722"/>
    </source>
</evidence>
<dbReference type="FunFam" id="3.30.420.10:FF:000063">
    <property type="entry name" value="Retrovirus-related Pol polyprotein from transposon 297-like Protein"/>
    <property type="match status" value="1"/>
</dbReference>
<dbReference type="InterPro" id="IPR041373">
    <property type="entry name" value="RT_RNaseH"/>
</dbReference>
<comment type="caution">
    <text evidence="9">The sequence shown here is derived from an EMBL/GenBank/DDBJ whole genome shotgun (WGS) entry which is preliminary data.</text>
</comment>
<feature type="region of interest" description="Disordered" evidence="7">
    <location>
        <begin position="859"/>
        <end position="930"/>
    </location>
</feature>
<dbReference type="Gene3D" id="3.30.70.270">
    <property type="match status" value="2"/>
</dbReference>
<dbReference type="PANTHER" id="PTHR37984:SF8">
    <property type="entry name" value="CCHC-TYPE DOMAIN-CONTAINING PROTEIN"/>
    <property type="match status" value="1"/>
</dbReference>
<feature type="domain" description="Integrase catalytic" evidence="8">
    <location>
        <begin position="452"/>
        <end position="629"/>
    </location>
</feature>
<dbReference type="SUPFAM" id="SSF53098">
    <property type="entry name" value="Ribonuclease H-like"/>
    <property type="match status" value="1"/>
</dbReference>
<evidence type="ECO:0000256" key="5">
    <source>
        <dbReference type="ARBA" id="ARBA00022801"/>
    </source>
</evidence>
<keyword evidence="4" id="KW-0255">Endonuclease</keyword>
<feature type="compositionally biased region" description="Basic and acidic residues" evidence="7">
    <location>
        <begin position="890"/>
        <end position="899"/>
    </location>
</feature>
<keyword evidence="3" id="KW-0540">Nuclease</keyword>
<dbReference type="PROSITE" id="PS50994">
    <property type="entry name" value="INTEGRASE"/>
    <property type="match status" value="1"/>
</dbReference>
<evidence type="ECO:0000259" key="8">
    <source>
        <dbReference type="PROSITE" id="PS50994"/>
    </source>
</evidence>
<evidence type="ECO:0000256" key="7">
    <source>
        <dbReference type="SAM" id="MobiDB-lite"/>
    </source>
</evidence>
<evidence type="ECO:0000256" key="1">
    <source>
        <dbReference type="ARBA" id="ARBA00022679"/>
    </source>
</evidence>
<evidence type="ECO:0000256" key="4">
    <source>
        <dbReference type="ARBA" id="ARBA00022759"/>
    </source>
</evidence>
<dbReference type="EMBL" id="LSMT01000201">
    <property type="protein sequence ID" value="PFX23629.1"/>
    <property type="molecule type" value="Genomic_DNA"/>
</dbReference>
<dbReference type="FunFam" id="3.30.70.270:FF:000063">
    <property type="entry name" value="Zinc knuckle domaincontaining protein"/>
    <property type="match status" value="1"/>
</dbReference>
<protein>
    <submittedName>
        <fullName evidence="9">Retrovirus-related Pol polyprotein from transposon 17.6</fullName>
    </submittedName>
</protein>
<sequence>MERLQPTQTTLVMFNKSELKPLGCTKVETFSPKNGQCFLTEYTVVPTGHTALLGAESVQQFGLILINTDNIMSPSNEIPTQLDLMSKFGDVFSGEGKLKGKLHLEIDKSVTPVALPPIFDDILVFGVGETEAEALSDHDAKLTALLERCRATGIKLNKEKLKLCRKEVKFMGHVICQDGLKPDPDKVQGMKEMPTPTSKQDVKRLLSMVNYLQKFAPNLSEVTVPMRDLLKEGNQFRWDEQVQGCSFKRVKEILSAAPVLKYFDPKDDVELQCDASDRGLGACLMQGGQPVAYVSLSMTETEGNYVQIEKEMLATLFGVERFEQCVYGRPLKIQTDHKPLESIFRKSLHSAPKRLQRMLLRLQKFDLQVSYKKGTEMYLADTLSKAYRVRKSTRDDVAEDVMYIEEMRGDTERELEHINMINYLPVSEPSLTDIQQATEPDATLKELKTTIRRGWPATKAEVSANISGYFTFRDELSLQNGLVFKDFMVTVDYYSSFFEVDRMTRKTAHEVVKKLKAHLAHHGIPDQLVSDNGQPFSSAKFQQFADTYGFEHITSSPTYPQSNGKVENTVKPAKHLLEKAVNSEQDPYLALLDWTNTPTETLNSSPVQRLFGAKELKEMQPGDTVRLQPLKSHLGKKKDWTKARVKGKVDIRNFIKQQDIVITNNLVLQRASEAEPFGASFVKIGSSVVYGLGLRLGNHLVLLLYTSVALLRSFDVIGSASRLILIMACKTLDKELDRVIELLERASLEDESALDILSMQEGVDFDLPQPFDPTKDKEKLEREVRQMVYHVAGFGQCELTHIRQMSERMLSYVLYAYLTFVKEPLSHALVLEGPAVVHSCLEAVKDVVSMVEMLRRAQEIEESRGRSRPGVGEGDSDDSDGQMEVEEEKAEVAGRHPAEREEDVEVSSGGEVVTAQKEEEGGSPAKGHHLDRTCKVAGCRGYTGPNLRRHLRDVHLQRLHIGEDEVGRLFQLGKEGQGGAGG</sequence>
<dbReference type="OrthoDB" id="5977361at2759"/>
<dbReference type="SUPFAM" id="SSF56672">
    <property type="entry name" value="DNA/RNA polymerases"/>
    <property type="match status" value="1"/>
</dbReference>
<keyword evidence="6" id="KW-0695">RNA-directed DNA polymerase</keyword>
<dbReference type="CDD" id="cd09274">
    <property type="entry name" value="RNase_HI_RT_Ty3"/>
    <property type="match status" value="1"/>
</dbReference>
<dbReference type="InterPro" id="IPR036397">
    <property type="entry name" value="RNaseH_sf"/>
</dbReference>
<dbReference type="Proteomes" id="UP000225706">
    <property type="component" value="Unassembled WGS sequence"/>
</dbReference>
<dbReference type="InterPro" id="IPR043128">
    <property type="entry name" value="Rev_trsase/Diguanyl_cyclase"/>
</dbReference>
<keyword evidence="1" id="KW-0808">Transferase</keyword>
<evidence type="ECO:0000256" key="6">
    <source>
        <dbReference type="ARBA" id="ARBA00022918"/>
    </source>
</evidence>
<dbReference type="GO" id="GO:0003676">
    <property type="term" value="F:nucleic acid binding"/>
    <property type="evidence" value="ECO:0007669"/>
    <property type="project" value="InterPro"/>
</dbReference>
<proteinExistence type="predicted"/>
<reference evidence="10" key="1">
    <citation type="journal article" date="2017" name="bioRxiv">
        <title>Comparative analysis of the genomes of Stylophora pistillata and Acropora digitifera provides evidence for extensive differences between species of corals.</title>
        <authorList>
            <person name="Voolstra C.R."/>
            <person name="Li Y."/>
            <person name="Liew Y.J."/>
            <person name="Baumgarten S."/>
            <person name="Zoccola D."/>
            <person name="Flot J.-F."/>
            <person name="Tambutte S."/>
            <person name="Allemand D."/>
            <person name="Aranda M."/>
        </authorList>
    </citation>
    <scope>NUCLEOTIDE SEQUENCE [LARGE SCALE GENOMIC DNA]</scope>
</reference>
<organism evidence="9 10">
    <name type="scientific">Stylophora pistillata</name>
    <name type="common">Smooth cauliflower coral</name>
    <dbReference type="NCBI Taxonomy" id="50429"/>
    <lineage>
        <taxon>Eukaryota</taxon>
        <taxon>Metazoa</taxon>
        <taxon>Cnidaria</taxon>
        <taxon>Anthozoa</taxon>
        <taxon>Hexacorallia</taxon>
        <taxon>Scleractinia</taxon>
        <taxon>Astrocoeniina</taxon>
        <taxon>Pocilloporidae</taxon>
        <taxon>Stylophora</taxon>
    </lineage>
</organism>
<keyword evidence="5" id="KW-0378">Hydrolase</keyword>
<dbReference type="Gene3D" id="3.30.420.10">
    <property type="entry name" value="Ribonuclease H-like superfamily/Ribonuclease H"/>
    <property type="match status" value="1"/>
</dbReference>
<dbReference type="Pfam" id="PF17917">
    <property type="entry name" value="RT_RNaseH"/>
    <property type="match status" value="1"/>
</dbReference>
<keyword evidence="2" id="KW-0548">Nucleotidyltransferase</keyword>
<dbReference type="STRING" id="50429.A0A2B4S3K6"/>
<dbReference type="Pfam" id="PF00665">
    <property type="entry name" value="rve"/>
    <property type="match status" value="1"/>
</dbReference>
<dbReference type="InterPro" id="IPR012337">
    <property type="entry name" value="RNaseH-like_sf"/>
</dbReference>
<feature type="compositionally biased region" description="Acidic residues" evidence="7">
    <location>
        <begin position="874"/>
        <end position="889"/>
    </location>
</feature>